<dbReference type="Pfam" id="PF01529">
    <property type="entry name" value="DHHC"/>
    <property type="match status" value="1"/>
</dbReference>
<dbReference type="GO" id="GO:0005794">
    <property type="term" value="C:Golgi apparatus"/>
    <property type="evidence" value="ECO:0007669"/>
    <property type="project" value="TreeGrafter"/>
</dbReference>
<feature type="domain" description="Palmitoyltransferase DHHC" evidence="10">
    <location>
        <begin position="160"/>
        <end position="262"/>
    </location>
</feature>
<feature type="transmembrane region" description="Helical" evidence="8">
    <location>
        <begin position="12"/>
        <end position="33"/>
    </location>
</feature>
<dbReference type="OrthoDB" id="9909019at2759"/>
<accession>A0A7J7MHD8</accession>
<feature type="compositionally biased region" description="Polar residues" evidence="9">
    <location>
        <begin position="424"/>
        <end position="435"/>
    </location>
</feature>
<evidence type="ECO:0000256" key="6">
    <source>
        <dbReference type="ARBA" id="ARBA00023136"/>
    </source>
</evidence>
<feature type="compositionally biased region" description="Low complexity" evidence="9">
    <location>
        <begin position="407"/>
        <end position="420"/>
    </location>
</feature>
<keyword evidence="4 8" id="KW-0812">Transmembrane</keyword>
<dbReference type="Proteomes" id="UP000541444">
    <property type="component" value="Unassembled WGS sequence"/>
</dbReference>
<evidence type="ECO:0000256" key="1">
    <source>
        <dbReference type="ARBA" id="ARBA00004141"/>
    </source>
</evidence>
<comment type="similarity">
    <text evidence="2 8">Belongs to the DHHC palmitoyltransferase family.</text>
</comment>
<dbReference type="GO" id="GO:0005783">
    <property type="term" value="C:endoplasmic reticulum"/>
    <property type="evidence" value="ECO:0007669"/>
    <property type="project" value="TreeGrafter"/>
</dbReference>
<dbReference type="AlphaFoldDB" id="A0A7J7MHD8"/>
<sequence>MVRRHGWHLPFHTFQVIAISVFLLLAVAFYILFAPFLGKVIYEYVALGVYSFSALSVLIFYARCTAIDPADPGILIGGDNISSYKLQTTTSLPDISNGEPTKIGSINEETPILHNSSFCSKIRWLFCGFLVKEDCRRDENSIQQPADEEDALFCTLCNAEWLNNCVGRKNYVTFVSLMALSLLWLTLECGIGITVLVRCFTDRKATESQIIERLGVGFSRPAFATVVALCTALSFLAMFPLGELFFFHLILIRKGITTYEYVVAMRAQSEPPLSVDEGGDQSLRSSPTSSIMTAISGRSSLSLGLQYKGAWCTPPRIFVDHQDEIIPHLGAGRVPSTVDPDAVGTSDKMKSLPQRPVRISAWKLSKLDSTDAIKAGAKARASSSVLRPVNSRPHPYHPDHLSSGNISVRSSPKSSYPPSRASRENFSNLTSPHYTTNHTPSPLAFHHFPLDQHQVSNTKHFNPVYQASANQSPWSIKASDGAEIFTHGDLERSPVKKINGGAAESSSSSVFWDQEAGRFVSATWTNGSSSSQVAGRELLYTGQSIFFGGPLTSEGSDRGSSASTILGRGSTSSQYQQGRSGRRGNLPVFVPSDSHTNNVSSRLI</sequence>
<comment type="catalytic activity">
    <reaction evidence="8">
        <text>L-cysteinyl-[protein] + hexadecanoyl-CoA = S-hexadecanoyl-L-cysteinyl-[protein] + CoA</text>
        <dbReference type="Rhea" id="RHEA:36683"/>
        <dbReference type="Rhea" id="RHEA-COMP:10131"/>
        <dbReference type="Rhea" id="RHEA-COMP:11032"/>
        <dbReference type="ChEBI" id="CHEBI:29950"/>
        <dbReference type="ChEBI" id="CHEBI:57287"/>
        <dbReference type="ChEBI" id="CHEBI:57379"/>
        <dbReference type="ChEBI" id="CHEBI:74151"/>
        <dbReference type="EC" id="2.3.1.225"/>
    </reaction>
</comment>
<evidence type="ECO:0000256" key="3">
    <source>
        <dbReference type="ARBA" id="ARBA00022679"/>
    </source>
</evidence>
<evidence type="ECO:0000256" key="2">
    <source>
        <dbReference type="ARBA" id="ARBA00008574"/>
    </source>
</evidence>
<gene>
    <name evidence="11" type="ORF">GIB67_026762</name>
</gene>
<feature type="region of interest" description="Disordered" evidence="9">
    <location>
        <begin position="551"/>
        <end position="604"/>
    </location>
</feature>
<dbReference type="EC" id="2.3.1.225" evidence="8"/>
<evidence type="ECO:0000313" key="12">
    <source>
        <dbReference type="Proteomes" id="UP000541444"/>
    </source>
</evidence>
<name>A0A7J7MHD8_9MAGN</name>
<dbReference type="PANTHER" id="PTHR22883:SF316">
    <property type="entry name" value="PROTEIN S-ACYLTRANSFERASE 21"/>
    <property type="match status" value="1"/>
</dbReference>
<evidence type="ECO:0000256" key="9">
    <source>
        <dbReference type="SAM" id="MobiDB-lite"/>
    </source>
</evidence>
<protein>
    <recommendedName>
        <fullName evidence="8">S-acyltransferase</fullName>
        <ecNumber evidence="8">2.3.1.225</ecNumber>
    </recommendedName>
    <alternativeName>
        <fullName evidence="8">Palmitoyltransferase</fullName>
    </alternativeName>
</protein>
<dbReference type="GO" id="GO:0006612">
    <property type="term" value="P:protein targeting to membrane"/>
    <property type="evidence" value="ECO:0007669"/>
    <property type="project" value="TreeGrafter"/>
</dbReference>
<reference evidence="11 12" key="1">
    <citation type="journal article" date="2020" name="IScience">
        <title>Genome Sequencing of the Endangered Kingdonia uniflora (Circaeasteraceae, Ranunculales) Reveals Potential Mechanisms of Evolutionary Specialization.</title>
        <authorList>
            <person name="Sun Y."/>
            <person name="Deng T."/>
            <person name="Zhang A."/>
            <person name="Moore M.J."/>
            <person name="Landis J.B."/>
            <person name="Lin N."/>
            <person name="Zhang H."/>
            <person name="Zhang X."/>
            <person name="Huang J."/>
            <person name="Zhang X."/>
            <person name="Sun H."/>
            <person name="Wang H."/>
        </authorList>
    </citation>
    <scope>NUCLEOTIDE SEQUENCE [LARGE SCALE GENOMIC DNA]</scope>
    <source>
        <strain evidence="11">TB1705</strain>
        <tissue evidence="11">Leaf</tissue>
    </source>
</reference>
<feature type="region of interest" description="Disordered" evidence="9">
    <location>
        <begin position="330"/>
        <end position="352"/>
    </location>
</feature>
<evidence type="ECO:0000256" key="8">
    <source>
        <dbReference type="RuleBase" id="RU079119"/>
    </source>
</evidence>
<dbReference type="GO" id="GO:0016020">
    <property type="term" value="C:membrane"/>
    <property type="evidence" value="ECO:0007669"/>
    <property type="project" value="UniProtKB-SubCell"/>
</dbReference>
<dbReference type="PANTHER" id="PTHR22883">
    <property type="entry name" value="ZINC FINGER DHHC DOMAIN CONTAINING PROTEIN"/>
    <property type="match status" value="1"/>
</dbReference>
<keyword evidence="3 8" id="KW-0808">Transferase</keyword>
<evidence type="ECO:0000256" key="5">
    <source>
        <dbReference type="ARBA" id="ARBA00022989"/>
    </source>
</evidence>
<evidence type="ECO:0000313" key="11">
    <source>
        <dbReference type="EMBL" id="KAF6154306.1"/>
    </source>
</evidence>
<organism evidence="11 12">
    <name type="scientific">Kingdonia uniflora</name>
    <dbReference type="NCBI Taxonomy" id="39325"/>
    <lineage>
        <taxon>Eukaryota</taxon>
        <taxon>Viridiplantae</taxon>
        <taxon>Streptophyta</taxon>
        <taxon>Embryophyta</taxon>
        <taxon>Tracheophyta</taxon>
        <taxon>Spermatophyta</taxon>
        <taxon>Magnoliopsida</taxon>
        <taxon>Ranunculales</taxon>
        <taxon>Circaeasteraceae</taxon>
        <taxon>Kingdonia</taxon>
    </lineage>
</organism>
<comment type="subcellular location">
    <subcellularLocation>
        <location evidence="1">Membrane</location>
        <topology evidence="1">Multi-pass membrane protein</topology>
    </subcellularLocation>
</comment>
<dbReference type="InterPro" id="IPR001594">
    <property type="entry name" value="Palmitoyltrfase_DHHC"/>
</dbReference>
<evidence type="ECO:0000256" key="4">
    <source>
        <dbReference type="ARBA" id="ARBA00022692"/>
    </source>
</evidence>
<feature type="transmembrane region" description="Helical" evidence="8">
    <location>
        <begin position="171"/>
        <end position="201"/>
    </location>
</feature>
<keyword evidence="7 8" id="KW-0012">Acyltransferase</keyword>
<evidence type="ECO:0000256" key="7">
    <source>
        <dbReference type="ARBA" id="ARBA00023315"/>
    </source>
</evidence>
<keyword evidence="6 8" id="KW-0472">Membrane</keyword>
<feature type="transmembrane region" description="Helical" evidence="8">
    <location>
        <begin position="222"/>
        <end position="251"/>
    </location>
</feature>
<keyword evidence="5 8" id="KW-1133">Transmembrane helix</keyword>
<feature type="region of interest" description="Disordered" evidence="9">
    <location>
        <begin position="378"/>
        <end position="435"/>
    </location>
</feature>
<keyword evidence="12" id="KW-1185">Reference proteome</keyword>
<dbReference type="GO" id="GO:0019706">
    <property type="term" value="F:protein-cysteine S-palmitoyltransferase activity"/>
    <property type="evidence" value="ECO:0007669"/>
    <property type="project" value="UniProtKB-EC"/>
</dbReference>
<feature type="compositionally biased region" description="Polar residues" evidence="9">
    <location>
        <begin position="593"/>
        <end position="604"/>
    </location>
</feature>
<evidence type="ECO:0000259" key="10">
    <source>
        <dbReference type="Pfam" id="PF01529"/>
    </source>
</evidence>
<proteinExistence type="inferred from homology"/>
<feature type="transmembrane region" description="Helical" evidence="8">
    <location>
        <begin position="40"/>
        <end position="62"/>
    </location>
</feature>
<comment type="domain">
    <text evidence="8">The DHHC domain is required for palmitoyltransferase activity.</text>
</comment>
<dbReference type="EMBL" id="JACGCM010001501">
    <property type="protein sequence ID" value="KAF6154306.1"/>
    <property type="molecule type" value="Genomic_DNA"/>
</dbReference>
<feature type="compositionally biased region" description="Polar residues" evidence="9">
    <location>
        <begin position="558"/>
        <end position="579"/>
    </location>
</feature>
<comment type="caution">
    <text evidence="11">The sequence shown here is derived from an EMBL/GenBank/DDBJ whole genome shotgun (WGS) entry which is preliminary data.</text>
</comment>
<dbReference type="InterPro" id="IPR039859">
    <property type="entry name" value="PFA4/ZDH16/20/ERF2-like"/>
</dbReference>